<reference evidence="4" key="1">
    <citation type="submission" date="2020-08" db="EMBL/GenBank/DDBJ databases">
        <title>Whole genome shotgun sequence of Actinocatenispora sera NBRC 101916.</title>
        <authorList>
            <person name="Komaki H."/>
            <person name="Tamura T."/>
        </authorList>
    </citation>
    <scope>NUCLEOTIDE SEQUENCE</scope>
    <source>
        <strain evidence="4">NBRC 101916</strain>
    </source>
</reference>
<feature type="transmembrane region" description="Helical" evidence="2">
    <location>
        <begin position="82"/>
        <end position="102"/>
    </location>
</feature>
<feature type="transmembrane region" description="Helical" evidence="2">
    <location>
        <begin position="145"/>
        <end position="166"/>
    </location>
</feature>
<protein>
    <submittedName>
        <fullName evidence="4">Membrane protein</fullName>
    </submittedName>
</protein>
<feature type="region of interest" description="Disordered" evidence="1">
    <location>
        <begin position="198"/>
        <end position="245"/>
    </location>
</feature>
<evidence type="ECO:0000256" key="1">
    <source>
        <dbReference type="SAM" id="MobiDB-lite"/>
    </source>
</evidence>
<evidence type="ECO:0000259" key="3">
    <source>
        <dbReference type="Pfam" id="PF13490"/>
    </source>
</evidence>
<keyword evidence="5" id="KW-1185">Reference proteome</keyword>
<feature type="transmembrane region" description="Helical" evidence="2">
    <location>
        <begin position="178"/>
        <end position="195"/>
    </location>
</feature>
<dbReference type="OrthoDB" id="5197868at2"/>
<evidence type="ECO:0000313" key="5">
    <source>
        <dbReference type="Proteomes" id="UP000680750"/>
    </source>
</evidence>
<proteinExistence type="predicted"/>
<dbReference type="Proteomes" id="UP000680750">
    <property type="component" value="Chromosome"/>
</dbReference>
<evidence type="ECO:0000313" key="4">
    <source>
        <dbReference type="EMBL" id="BCJ26612.1"/>
    </source>
</evidence>
<dbReference type="RefSeq" id="WP_030449442.1">
    <property type="nucleotide sequence ID" value="NZ_AP023354.1"/>
</dbReference>
<dbReference type="KEGG" id="aser:Asera_07200"/>
<feature type="domain" description="Putative zinc-finger" evidence="3">
    <location>
        <begin position="3"/>
        <end position="37"/>
    </location>
</feature>
<keyword evidence="2" id="KW-1133">Transmembrane helix</keyword>
<sequence length="245" mass="26105">MECEQCRTALSAQLDGETEPVPAESTDQHLAGCAACHSWQRQATALTRRLRVRPAVAEPDLTDRVLATAWPTRAGAGRRWRIALTVVAAAQLALGLAQLLGWHAGMPASSGHDMGAHLFDESTAWNVALGVGMAWVAWRSRAAAGLIPVVGGFLVLLTAFCIRDLAAGTVTAMRVSEHGLLLIGFTLMLMVRRAATDGTRGPVARSDETADGVPHRPTTGDAPTPLVPPEHPGRRLRPVNRRRAA</sequence>
<evidence type="ECO:0000256" key="2">
    <source>
        <dbReference type="SAM" id="Phobius"/>
    </source>
</evidence>
<feature type="transmembrane region" description="Helical" evidence="2">
    <location>
        <begin position="122"/>
        <end position="138"/>
    </location>
</feature>
<dbReference type="InterPro" id="IPR027383">
    <property type="entry name" value="Znf_put"/>
</dbReference>
<dbReference type="AlphaFoldDB" id="A0A810KVX0"/>
<dbReference type="Pfam" id="PF13490">
    <property type="entry name" value="zf-HC2"/>
    <property type="match status" value="1"/>
</dbReference>
<organism evidence="4 5">
    <name type="scientific">Actinocatenispora sera</name>
    <dbReference type="NCBI Taxonomy" id="390989"/>
    <lineage>
        <taxon>Bacteria</taxon>
        <taxon>Bacillati</taxon>
        <taxon>Actinomycetota</taxon>
        <taxon>Actinomycetes</taxon>
        <taxon>Micromonosporales</taxon>
        <taxon>Micromonosporaceae</taxon>
        <taxon>Actinocatenispora</taxon>
    </lineage>
</organism>
<accession>A0A810KVX0</accession>
<name>A0A810KVX0_9ACTN</name>
<dbReference type="EMBL" id="AP023354">
    <property type="protein sequence ID" value="BCJ26612.1"/>
    <property type="molecule type" value="Genomic_DNA"/>
</dbReference>
<gene>
    <name evidence="4" type="ORF">Asera_07200</name>
</gene>
<feature type="compositionally biased region" description="Basic residues" evidence="1">
    <location>
        <begin position="234"/>
        <end position="245"/>
    </location>
</feature>
<keyword evidence="2" id="KW-0812">Transmembrane</keyword>
<keyword evidence="2" id="KW-0472">Membrane</keyword>